<reference evidence="4 5" key="1">
    <citation type="submission" date="2018-10" db="EMBL/GenBank/DDBJ databases">
        <title>Sequencing the genomes of 1000 actinobacteria strains.</title>
        <authorList>
            <person name="Klenk H.-P."/>
        </authorList>
    </citation>
    <scope>NUCLEOTIDE SEQUENCE [LARGE SCALE GENOMIC DNA]</scope>
    <source>
        <strain evidence="4 5">DSM 44267</strain>
    </source>
</reference>
<evidence type="ECO:0000256" key="2">
    <source>
        <dbReference type="SAM" id="SignalP"/>
    </source>
</evidence>
<dbReference type="OrthoDB" id="8099475at2"/>
<dbReference type="EMBL" id="RBXT01000001">
    <property type="protein sequence ID" value="RKT77563.1"/>
    <property type="molecule type" value="Genomic_DNA"/>
</dbReference>
<dbReference type="AlphaFoldDB" id="A0A495XYI8"/>
<evidence type="ECO:0000313" key="4">
    <source>
        <dbReference type="EMBL" id="RKT77563.1"/>
    </source>
</evidence>
<dbReference type="Gene3D" id="3.90.1010.20">
    <property type="match status" value="1"/>
</dbReference>
<accession>A0A495XYI8</accession>
<dbReference type="InterPro" id="IPR007329">
    <property type="entry name" value="FMN-bd"/>
</dbReference>
<feature type="compositionally biased region" description="Polar residues" evidence="1">
    <location>
        <begin position="33"/>
        <end position="60"/>
    </location>
</feature>
<name>A0A495XYI8_9MICO</name>
<dbReference type="Proteomes" id="UP000278440">
    <property type="component" value="Unassembled WGS sequence"/>
</dbReference>
<dbReference type="GO" id="GO:0016020">
    <property type="term" value="C:membrane"/>
    <property type="evidence" value="ECO:0007669"/>
    <property type="project" value="InterPro"/>
</dbReference>
<sequence>MRRIGLWAMSTLTVLVLLFSYSTSRGATATVVTAETRSVTATSRQDAATSDGSASTTQKPASGGDGTTSASSGSSGTTTYDGDAVSTRYGDVQVRITVTDGRITASDVLQVPMEDRHDQMINSQAVPVYDQEAVQQQSAQIDVVSGATVTWEGYTQSLQSAIDQAHLS</sequence>
<gene>
    <name evidence="4" type="ORF">DFJ68_0986</name>
</gene>
<feature type="compositionally biased region" description="Low complexity" evidence="1">
    <location>
        <begin position="67"/>
        <end position="84"/>
    </location>
</feature>
<keyword evidence="2" id="KW-0732">Signal</keyword>
<feature type="chain" id="PRO_5039466617" evidence="2">
    <location>
        <begin position="30"/>
        <end position="168"/>
    </location>
</feature>
<evidence type="ECO:0000259" key="3">
    <source>
        <dbReference type="SMART" id="SM00900"/>
    </source>
</evidence>
<evidence type="ECO:0000256" key="1">
    <source>
        <dbReference type="SAM" id="MobiDB-lite"/>
    </source>
</evidence>
<feature type="signal peptide" evidence="2">
    <location>
        <begin position="1"/>
        <end position="29"/>
    </location>
</feature>
<organism evidence="4 5">
    <name type="scientific">Terracoccus luteus</name>
    <dbReference type="NCBI Taxonomy" id="53356"/>
    <lineage>
        <taxon>Bacteria</taxon>
        <taxon>Bacillati</taxon>
        <taxon>Actinomycetota</taxon>
        <taxon>Actinomycetes</taxon>
        <taxon>Micrococcales</taxon>
        <taxon>Intrasporangiaceae</taxon>
        <taxon>Terracoccus</taxon>
    </lineage>
</organism>
<comment type="caution">
    <text evidence="4">The sequence shown here is derived from an EMBL/GenBank/DDBJ whole genome shotgun (WGS) entry which is preliminary data.</text>
</comment>
<dbReference type="SMART" id="SM00900">
    <property type="entry name" value="FMN_bind"/>
    <property type="match status" value="1"/>
</dbReference>
<dbReference type="Pfam" id="PF04205">
    <property type="entry name" value="FMN_bind"/>
    <property type="match status" value="1"/>
</dbReference>
<protein>
    <submittedName>
        <fullName evidence="4">FMN-binding protein</fullName>
    </submittedName>
</protein>
<proteinExistence type="predicted"/>
<feature type="domain" description="FMN-binding" evidence="3">
    <location>
        <begin position="88"/>
        <end position="165"/>
    </location>
</feature>
<feature type="region of interest" description="Disordered" evidence="1">
    <location>
        <begin position="33"/>
        <end position="84"/>
    </location>
</feature>
<dbReference type="GO" id="GO:0010181">
    <property type="term" value="F:FMN binding"/>
    <property type="evidence" value="ECO:0007669"/>
    <property type="project" value="InterPro"/>
</dbReference>
<evidence type="ECO:0000313" key="5">
    <source>
        <dbReference type="Proteomes" id="UP000278440"/>
    </source>
</evidence>
<keyword evidence="5" id="KW-1185">Reference proteome</keyword>